<evidence type="ECO:0000256" key="1">
    <source>
        <dbReference type="ARBA" id="ARBA00004651"/>
    </source>
</evidence>
<gene>
    <name evidence="10" type="ORF">GCM10020369_02990</name>
</gene>
<dbReference type="EMBL" id="BAAAYN010000002">
    <property type="protein sequence ID" value="GAA3382176.1"/>
    <property type="molecule type" value="Genomic_DNA"/>
</dbReference>
<dbReference type="CDD" id="cd06261">
    <property type="entry name" value="TM_PBP2"/>
    <property type="match status" value="1"/>
</dbReference>
<dbReference type="PANTHER" id="PTHR43227:SF8">
    <property type="entry name" value="DIACETYLCHITOBIOSE UPTAKE SYSTEM PERMEASE PROTEIN DASB"/>
    <property type="match status" value="1"/>
</dbReference>
<evidence type="ECO:0000256" key="8">
    <source>
        <dbReference type="SAM" id="MobiDB-lite"/>
    </source>
</evidence>
<reference evidence="11" key="1">
    <citation type="journal article" date="2019" name="Int. J. Syst. Evol. Microbiol.">
        <title>The Global Catalogue of Microorganisms (GCM) 10K type strain sequencing project: providing services to taxonomists for standard genome sequencing and annotation.</title>
        <authorList>
            <consortium name="The Broad Institute Genomics Platform"/>
            <consortium name="The Broad Institute Genome Sequencing Center for Infectious Disease"/>
            <person name="Wu L."/>
            <person name="Ma J."/>
        </authorList>
    </citation>
    <scope>NUCLEOTIDE SEQUENCE [LARGE SCALE GENOMIC DNA]</scope>
    <source>
        <strain evidence="11">JCM 9458</strain>
    </source>
</reference>
<evidence type="ECO:0000256" key="7">
    <source>
        <dbReference type="RuleBase" id="RU363032"/>
    </source>
</evidence>
<comment type="caution">
    <text evidence="10">The sequence shown here is derived from an EMBL/GenBank/DDBJ whole genome shotgun (WGS) entry which is preliminary data.</text>
</comment>
<evidence type="ECO:0000256" key="2">
    <source>
        <dbReference type="ARBA" id="ARBA00022448"/>
    </source>
</evidence>
<dbReference type="PANTHER" id="PTHR43227">
    <property type="entry name" value="BLL4140 PROTEIN"/>
    <property type="match status" value="1"/>
</dbReference>
<comment type="similarity">
    <text evidence="7">Belongs to the binding-protein-dependent transport system permease family.</text>
</comment>
<organism evidence="10 11">
    <name type="scientific">Cryptosporangium minutisporangium</name>
    <dbReference type="NCBI Taxonomy" id="113569"/>
    <lineage>
        <taxon>Bacteria</taxon>
        <taxon>Bacillati</taxon>
        <taxon>Actinomycetota</taxon>
        <taxon>Actinomycetes</taxon>
        <taxon>Cryptosporangiales</taxon>
        <taxon>Cryptosporangiaceae</taxon>
        <taxon>Cryptosporangium</taxon>
    </lineage>
</organism>
<keyword evidence="11" id="KW-1185">Reference proteome</keyword>
<dbReference type="InterPro" id="IPR035906">
    <property type="entry name" value="MetI-like_sf"/>
</dbReference>
<accession>A0ABP6SQ46</accession>
<evidence type="ECO:0000256" key="4">
    <source>
        <dbReference type="ARBA" id="ARBA00022692"/>
    </source>
</evidence>
<dbReference type="SUPFAM" id="SSF161098">
    <property type="entry name" value="MetI-like"/>
    <property type="match status" value="1"/>
</dbReference>
<evidence type="ECO:0000256" key="3">
    <source>
        <dbReference type="ARBA" id="ARBA00022475"/>
    </source>
</evidence>
<evidence type="ECO:0000256" key="5">
    <source>
        <dbReference type="ARBA" id="ARBA00022989"/>
    </source>
</evidence>
<feature type="region of interest" description="Disordered" evidence="8">
    <location>
        <begin position="1"/>
        <end position="28"/>
    </location>
</feature>
<keyword evidence="2 7" id="KW-0813">Transport</keyword>
<keyword evidence="4 7" id="KW-0812">Transmembrane</keyword>
<protein>
    <submittedName>
        <fullName evidence="10">Sugar ABC transporter permease</fullName>
    </submittedName>
</protein>
<evidence type="ECO:0000313" key="11">
    <source>
        <dbReference type="Proteomes" id="UP001501676"/>
    </source>
</evidence>
<evidence type="ECO:0000259" key="9">
    <source>
        <dbReference type="PROSITE" id="PS50928"/>
    </source>
</evidence>
<dbReference type="InterPro" id="IPR000515">
    <property type="entry name" value="MetI-like"/>
</dbReference>
<feature type="transmembrane region" description="Helical" evidence="7">
    <location>
        <begin position="100"/>
        <end position="122"/>
    </location>
</feature>
<comment type="subcellular location">
    <subcellularLocation>
        <location evidence="1 7">Cell membrane</location>
        <topology evidence="1 7">Multi-pass membrane protein</topology>
    </subcellularLocation>
</comment>
<keyword evidence="6 7" id="KW-0472">Membrane</keyword>
<feature type="transmembrane region" description="Helical" evidence="7">
    <location>
        <begin position="36"/>
        <end position="58"/>
    </location>
</feature>
<evidence type="ECO:0000313" key="10">
    <source>
        <dbReference type="EMBL" id="GAA3382176.1"/>
    </source>
</evidence>
<feature type="domain" description="ABC transmembrane type-1" evidence="9">
    <location>
        <begin position="96"/>
        <end position="306"/>
    </location>
</feature>
<keyword evidence="5 7" id="KW-1133">Transmembrane helix</keyword>
<keyword evidence="3" id="KW-1003">Cell membrane</keyword>
<dbReference type="Gene3D" id="1.10.3720.10">
    <property type="entry name" value="MetI-like"/>
    <property type="match status" value="1"/>
</dbReference>
<feature type="transmembrane region" description="Helical" evidence="7">
    <location>
        <begin position="175"/>
        <end position="208"/>
    </location>
</feature>
<dbReference type="Proteomes" id="UP001501676">
    <property type="component" value="Unassembled WGS sequence"/>
</dbReference>
<dbReference type="InterPro" id="IPR050809">
    <property type="entry name" value="UgpAE/MalFG_permease"/>
</dbReference>
<dbReference type="Pfam" id="PF00528">
    <property type="entry name" value="BPD_transp_1"/>
    <property type="match status" value="1"/>
</dbReference>
<sequence>MSVPTPTVMRPAPDDADEAPPSGPPAAKRRREPLPYILVVPSLLALGVLFGYPVFLLFRMSFQQLGFGELVQRLTIWIGFDNYTEILGDSEFWQVVGRTVAFTAVCVALTMALGTGIGLLLVRLGKKMRIAVSASLVIAWAVPIITATTLFQWLFDVNYGVVNWFLGTPKHDWFATGLSTFGVIVTVIVWQAVPFVAFTVQAGVLSIPEEYYEAARMDGAGPVRAFREITLPILRPILAVLTFLSTIWDFKVFAQVWAIRQGGPDEQTITLPLYLYDVGIASKQYGLAAAGAVVMVLILAVGMVFYLRHMLKTELDS</sequence>
<name>A0ABP6SQ46_9ACTN</name>
<proteinExistence type="inferred from homology"/>
<feature type="transmembrane region" description="Helical" evidence="7">
    <location>
        <begin position="285"/>
        <end position="307"/>
    </location>
</feature>
<feature type="transmembrane region" description="Helical" evidence="7">
    <location>
        <begin position="134"/>
        <end position="155"/>
    </location>
</feature>
<evidence type="ECO:0000256" key="6">
    <source>
        <dbReference type="ARBA" id="ARBA00023136"/>
    </source>
</evidence>
<dbReference type="PROSITE" id="PS50928">
    <property type="entry name" value="ABC_TM1"/>
    <property type="match status" value="1"/>
</dbReference>
<feature type="transmembrane region" description="Helical" evidence="7">
    <location>
        <begin position="229"/>
        <end position="248"/>
    </location>
</feature>
<dbReference type="RefSeq" id="WP_345726082.1">
    <property type="nucleotide sequence ID" value="NZ_BAAAYN010000002.1"/>
</dbReference>